<dbReference type="InterPro" id="IPR013424">
    <property type="entry name" value="Ice-binding_C"/>
</dbReference>
<organism evidence="2">
    <name type="scientific">marine sediment metagenome</name>
    <dbReference type="NCBI Taxonomy" id="412755"/>
    <lineage>
        <taxon>unclassified sequences</taxon>
        <taxon>metagenomes</taxon>
        <taxon>ecological metagenomes</taxon>
    </lineage>
</organism>
<evidence type="ECO:0000313" key="2">
    <source>
        <dbReference type="EMBL" id="GAG10088.1"/>
    </source>
</evidence>
<name>X0VC84_9ZZZZ</name>
<dbReference type="NCBIfam" id="TIGR02595">
    <property type="entry name" value="PEP_CTERM"/>
    <property type="match status" value="1"/>
</dbReference>
<feature type="domain" description="Ice-binding protein C-terminal" evidence="1">
    <location>
        <begin position="66"/>
        <end position="87"/>
    </location>
</feature>
<feature type="non-terminal residue" evidence="2">
    <location>
        <position position="1"/>
    </location>
</feature>
<gene>
    <name evidence="2" type="ORF">S01H1_39071</name>
</gene>
<protein>
    <recommendedName>
        <fullName evidence="1">Ice-binding protein C-terminal domain-containing protein</fullName>
    </recommendedName>
</protein>
<dbReference type="Gene3D" id="3.90.1580.10">
    <property type="entry name" value="paralog of FGE (formylglycine-generating enzyme)"/>
    <property type="match status" value="1"/>
</dbReference>
<sequence length="93" mass="10130">ENSDSPYGTFDQGGNVWEWNEALIGSSRGLRGGSFNYYDDSLHASHRGYSDPSGEYGLFGFRVSEVPEPATLTLLTLGGLAILRRRRSCGGRA</sequence>
<dbReference type="EMBL" id="BARS01024625">
    <property type="protein sequence ID" value="GAG10088.1"/>
    <property type="molecule type" value="Genomic_DNA"/>
</dbReference>
<dbReference type="InterPro" id="IPR016187">
    <property type="entry name" value="CTDL_fold"/>
</dbReference>
<dbReference type="SUPFAM" id="SSF56436">
    <property type="entry name" value="C-type lectin-like"/>
    <property type="match status" value="1"/>
</dbReference>
<dbReference type="AlphaFoldDB" id="X0VC84"/>
<dbReference type="InterPro" id="IPR042095">
    <property type="entry name" value="SUMF_sf"/>
</dbReference>
<proteinExistence type="predicted"/>
<accession>X0VC84</accession>
<evidence type="ECO:0000259" key="1">
    <source>
        <dbReference type="Pfam" id="PF07589"/>
    </source>
</evidence>
<comment type="caution">
    <text evidence="2">The sequence shown here is derived from an EMBL/GenBank/DDBJ whole genome shotgun (WGS) entry which is preliminary data.</text>
</comment>
<dbReference type="Pfam" id="PF07589">
    <property type="entry name" value="PEP-CTERM"/>
    <property type="match status" value="1"/>
</dbReference>
<reference evidence="2" key="1">
    <citation type="journal article" date="2014" name="Front. Microbiol.">
        <title>High frequency of phylogenetically diverse reductive dehalogenase-homologous genes in deep subseafloor sedimentary metagenomes.</title>
        <authorList>
            <person name="Kawai M."/>
            <person name="Futagami T."/>
            <person name="Toyoda A."/>
            <person name="Takaki Y."/>
            <person name="Nishi S."/>
            <person name="Hori S."/>
            <person name="Arai W."/>
            <person name="Tsubouchi T."/>
            <person name="Morono Y."/>
            <person name="Uchiyama I."/>
            <person name="Ito T."/>
            <person name="Fujiyama A."/>
            <person name="Inagaki F."/>
            <person name="Takami H."/>
        </authorList>
    </citation>
    <scope>NUCLEOTIDE SEQUENCE</scope>
    <source>
        <strain evidence="2">Expedition CK06-06</strain>
    </source>
</reference>